<dbReference type="EMBL" id="WNKS01000022">
    <property type="protein sequence ID" value="MTV32810.1"/>
    <property type="molecule type" value="Genomic_DNA"/>
</dbReference>
<evidence type="ECO:0000256" key="1">
    <source>
        <dbReference type="ARBA" id="ARBA00008799"/>
    </source>
</evidence>
<sequence length="487" mass="54818">MTRLVVVSNRVAAPSPGQAAGGLAVCLVDAMRDRGGLWFGWNGELVAQESDIAATCLQHGRCTLMTMPLTERDHREFYLGFSNEVLWPIHHYRLDLSRFTLEAAEGYRRVNARFADMLAPHLRRTDLIWVHDYHLIPLGADLRARGVGNQIGFFLHIPFPPPEILRAAPEYERLARTVLDYDLIGFQTAGDHANFCRFVCEALGGERVGLDTVRLDGKYLQVGVFPAGIDVGGFATMAANPEGAQKIQKTERRDGKPLRAIGVDRLDYSKGLPEKFRAFRRLLDSYPEDRRPLTLIQVASPTRDDLDAYIDIRHELEALSGKINGKFGDFDWTPLRYIHRAVARETLAVHYRACHIGLVTPLRDGMNLVAKEYVAAQDEADPGVLILSRFAGAAEDLQEALLVNPYDIDETAHAMRRAIEMPREERIARYRALMKRVRKHDAGNWMLRFLRALRACRGSPRISLPRAAAGRVIALTERRPSRSTLLP</sequence>
<organism evidence="2 3">
    <name type="scientific">Rhodoblastus acidophilus</name>
    <name type="common">Rhodopseudomonas acidophila</name>
    <dbReference type="NCBI Taxonomy" id="1074"/>
    <lineage>
        <taxon>Bacteria</taxon>
        <taxon>Pseudomonadati</taxon>
        <taxon>Pseudomonadota</taxon>
        <taxon>Alphaproteobacteria</taxon>
        <taxon>Hyphomicrobiales</taxon>
        <taxon>Rhodoblastaceae</taxon>
        <taxon>Rhodoblastus</taxon>
    </lineage>
</organism>
<reference evidence="2 3" key="1">
    <citation type="submission" date="2019-11" db="EMBL/GenBank/DDBJ databases">
        <title>Whole-genome sequence of a Rhodoblastus acidophilus DSM 142.</title>
        <authorList>
            <person name="Kyndt J.A."/>
            <person name="Meyer T.E."/>
        </authorList>
    </citation>
    <scope>NUCLEOTIDE SEQUENCE [LARGE SCALE GENOMIC DNA]</scope>
    <source>
        <strain evidence="2 3">DSM 142</strain>
    </source>
</reference>
<dbReference type="PANTHER" id="PTHR10788">
    <property type="entry name" value="TREHALOSE-6-PHOSPHATE SYNTHASE"/>
    <property type="match status" value="1"/>
</dbReference>
<dbReference type="SUPFAM" id="SSF53756">
    <property type="entry name" value="UDP-Glycosyltransferase/glycogen phosphorylase"/>
    <property type="match status" value="1"/>
</dbReference>
<evidence type="ECO:0000313" key="2">
    <source>
        <dbReference type="EMBL" id="MTV32810.1"/>
    </source>
</evidence>
<dbReference type="GO" id="GO:0005992">
    <property type="term" value="P:trehalose biosynthetic process"/>
    <property type="evidence" value="ECO:0007669"/>
    <property type="project" value="InterPro"/>
</dbReference>
<proteinExistence type="inferred from homology"/>
<comment type="caution">
    <text evidence="2">The sequence shown here is derived from an EMBL/GenBank/DDBJ whole genome shotgun (WGS) entry which is preliminary data.</text>
</comment>
<gene>
    <name evidence="2" type="ORF">GJ654_17650</name>
</gene>
<dbReference type="PANTHER" id="PTHR10788:SF106">
    <property type="entry name" value="BCDNA.GH08860"/>
    <property type="match status" value="1"/>
</dbReference>
<dbReference type="CDD" id="cd03788">
    <property type="entry name" value="GT20_TPS"/>
    <property type="match status" value="1"/>
</dbReference>
<dbReference type="Gene3D" id="3.40.50.2000">
    <property type="entry name" value="Glycogen Phosphorylase B"/>
    <property type="match status" value="2"/>
</dbReference>
<accession>A0A6N8DQG9</accession>
<dbReference type="InterPro" id="IPR001830">
    <property type="entry name" value="Glyco_trans_20"/>
</dbReference>
<name>A0A6N8DQG9_RHOAC</name>
<dbReference type="GO" id="GO:0003825">
    <property type="term" value="F:alpha,alpha-trehalose-phosphate synthase (UDP-forming) activity"/>
    <property type="evidence" value="ECO:0007669"/>
    <property type="project" value="TreeGrafter"/>
</dbReference>
<dbReference type="AlphaFoldDB" id="A0A6N8DQG9"/>
<dbReference type="Pfam" id="PF00982">
    <property type="entry name" value="Glyco_transf_20"/>
    <property type="match status" value="1"/>
</dbReference>
<protein>
    <submittedName>
        <fullName evidence="2">Alpha,alpha-trehalose-phosphate synthase</fullName>
    </submittedName>
</protein>
<dbReference type="RefSeq" id="WP_155447497.1">
    <property type="nucleotide sequence ID" value="NZ_JAOQNR010000021.1"/>
</dbReference>
<evidence type="ECO:0000313" key="3">
    <source>
        <dbReference type="Proteomes" id="UP000439113"/>
    </source>
</evidence>
<dbReference type="Proteomes" id="UP000439113">
    <property type="component" value="Unassembled WGS sequence"/>
</dbReference>
<dbReference type="OrthoDB" id="9815690at2"/>
<comment type="similarity">
    <text evidence="1">Belongs to the glycosyltransferase 20 family.</text>
</comment>